<feature type="region of interest" description="Disordered" evidence="1">
    <location>
        <begin position="99"/>
        <end position="127"/>
    </location>
</feature>
<feature type="region of interest" description="Disordered" evidence="1">
    <location>
        <begin position="359"/>
        <end position="391"/>
    </location>
</feature>
<dbReference type="EMBL" id="BGZK01003074">
    <property type="protein sequence ID" value="GBP98130.1"/>
    <property type="molecule type" value="Genomic_DNA"/>
</dbReference>
<reference evidence="2 3" key="1">
    <citation type="journal article" date="2019" name="Commun. Biol.">
        <title>The bagworm genome reveals a unique fibroin gene that provides high tensile strength.</title>
        <authorList>
            <person name="Kono N."/>
            <person name="Nakamura H."/>
            <person name="Ohtoshi R."/>
            <person name="Tomita M."/>
            <person name="Numata K."/>
            <person name="Arakawa K."/>
        </authorList>
    </citation>
    <scope>NUCLEOTIDE SEQUENCE [LARGE SCALE GENOMIC DNA]</scope>
</reference>
<evidence type="ECO:0000313" key="2">
    <source>
        <dbReference type="EMBL" id="GBP98130.1"/>
    </source>
</evidence>
<dbReference type="GO" id="GO:0008168">
    <property type="term" value="F:methyltransferase activity"/>
    <property type="evidence" value="ECO:0007669"/>
    <property type="project" value="UniProtKB-KW"/>
</dbReference>
<dbReference type="GO" id="GO:0032259">
    <property type="term" value="P:methylation"/>
    <property type="evidence" value="ECO:0007669"/>
    <property type="project" value="UniProtKB-KW"/>
</dbReference>
<name>A0A4C2ADI3_EUMVA</name>
<comment type="caution">
    <text evidence="2">The sequence shown here is derived from an EMBL/GenBank/DDBJ whole genome shotgun (WGS) entry which is preliminary data.</text>
</comment>
<keyword evidence="2" id="KW-0489">Methyltransferase</keyword>
<feature type="compositionally biased region" description="Polar residues" evidence="1">
    <location>
        <begin position="273"/>
        <end position="288"/>
    </location>
</feature>
<gene>
    <name evidence="2" type="primary">gpp</name>
    <name evidence="2" type="ORF">EVAR_69650_1</name>
</gene>
<feature type="compositionally biased region" description="Basic and acidic residues" evidence="1">
    <location>
        <begin position="114"/>
        <end position="127"/>
    </location>
</feature>
<feature type="compositionally biased region" description="Low complexity" evidence="1">
    <location>
        <begin position="181"/>
        <end position="212"/>
    </location>
</feature>
<feature type="compositionally biased region" description="Basic residues" evidence="1">
    <location>
        <begin position="220"/>
        <end position="238"/>
    </location>
</feature>
<dbReference type="STRING" id="151549.A0A4C2ADI3"/>
<accession>A0A4C2ADI3</accession>
<feature type="compositionally biased region" description="Low complexity" evidence="1">
    <location>
        <begin position="359"/>
        <end position="369"/>
    </location>
</feature>
<sequence length="419" mass="47075">MNELGINVSSPNDLIAKAKELWGATKSYRRLYAVNGKSKLHDLSQCNDLSEASAHELVLKEIANTLSQRKKLVAQFYYLLSANNNIVNNAATQPSITVTKTSGKTVRRGRDHRTRSQEWPDVPDVGKIEESNPEVLAQKILETGRKIEAGKLTSNLHANSSKQQQQQHQNMLNNHHHHHQQLQQQQQQQQHQHHLVNQNPHHLQQQQQQQQLHPEDKPYRNNKHHPTNHHSHQHHLQHQRSNSSEHLPSLVAGYGGIQQDPSALMPAPKQRDNNNLLNAGSSTRPVNNSNALTSGGCILPKCDLPGMRKPNNNNVPIVNIQESPKVANFEDRLKSIITSALNEDQEQRKAQQVVNQVQVEVSPSPQQSPIPKRSKHSHANQPNSNFHAGSLNTHNSLSSIINVATHGMTILMLPPLYHL</sequence>
<dbReference type="AlphaFoldDB" id="A0A4C2ADI3"/>
<feature type="compositionally biased region" description="Polar residues" evidence="1">
    <location>
        <begin position="379"/>
        <end position="391"/>
    </location>
</feature>
<organism evidence="2 3">
    <name type="scientific">Eumeta variegata</name>
    <name type="common">Bagworm moth</name>
    <name type="synonym">Eumeta japonica</name>
    <dbReference type="NCBI Taxonomy" id="151549"/>
    <lineage>
        <taxon>Eukaryota</taxon>
        <taxon>Metazoa</taxon>
        <taxon>Ecdysozoa</taxon>
        <taxon>Arthropoda</taxon>
        <taxon>Hexapoda</taxon>
        <taxon>Insecta</taxon>
        <taxon>Pterygota</taxon>
        <taxon>Neoptera</taxon>
        <taxon>Endopterygota</taxon>
        <taxon>Lepidoptera</taxon>
        <taxon>Glossata</taxon>
        <taxon>Ditrysia</taxon>
        <taxon>Tineoidea</taxon>
        <taxon>Psychidae</taxon>
        <taxon>Oiketicinae</taxon>
        <taxon>Eumeta</taxon>
    </lineage>
</organism>
<feature type="region of interest" description="Disordered" evidence="1">
    <location>
        <begin position="157"/>
        <end position="288"/>
    </location>
</feature>
<evidence type="ECO:0000256" key="1">
    <source>
        <dbReference type="SAM" id="MobiDB-lite"/>
    </source>
</evidence>
<keyword evidence="2" id="KW-0808">Transferase</keyword>
<dbReference type="Proteomes" id="UP000299102">
    <property type="component" value="Unassembled WGS sequence"/>
</dbReference>
<protein>
    <submittedName>
        <fullName evidence="2">Histone-lysine N-methyltransferase, H3 lysine-79 specific</fullName>
    </submittedName>
</protein>
<feature type="compositionally biased region" description="Low complexity" evidence="1">
    <location>
        <begin position="163"/>
        <end position="173"/>
    </location>
</feature>
<proteinExistence type="predicted"/>
<keyword evidence="3" id="KW-1185">Reference proteome</keyword>
<evidence type="ECO:0000313" key="3">
    <source>
        <dbReference type="Proteomes" id="UP000299102"/>
    </source>
</evidence>